<feature type="region of interest" description="Disordered" evidence="1">
    <location>
        <begin position="25"/>
        <end position="63"/>
    </location>
</feature>
<feature type="signal peptide" evidence="2">
    <location>
        <begin position="1"/>
        <end position="26"/>
    </location>
</feature>
<feature type="non-terminal residue" evidence="3">
    <location>
        <position position="92"/>
    </location>
</feature>
<name>A0A087SUI0_STEMI</name>
<evidence type="ECO:0000256" key="1">
    <source>
        <dbReference type="SAM" id="MobiDB-lite"/>
    </source>
</evidence>
<keyword evidence="4" id="KW-1185">Reference proteome</keyword>
<gene>
    <name evidence="3" type="ORF">X975_05583</name>
</gene>
<feature type="chain" id="PRO_5001829111" evidence="2">
    <location>
        <begin position="27"/>
        <end position="92"/>
    </location>
</feature>
<protein>
    <submittedName>
        <fullName evidence="3">Uncharacterized protein</fullName>
    </submittedName>
</protein>
<feature type="compositionally biased region" description="Basic and acidic residues" evidence="1">
    <location>
        <begin position="27"/>
        <end position="56"/>
    </location>
</feature>
<accession>A0A087SUI0</accession>
<dbReference type="EMBL" id="KK112004">
    <property type="protein sequence ID" value="KFM56519.1"/>
    <property type="molecule type" value="Genomic_DNA"/>
</dbReference>
<organism evidence="3 4">
    <name type="scientific">Stegodyphus mimosarum</name>
    <name type="common">African social velvet spider</name>
    <dbReference type="NCBI Taxonomy" id="407821"/>
    <lineage>
        <taxon>Eukaryota</taxon>
        <taxon>Metazoa</taxon>
        <taxon>Ecdysozoa</taxon>
        <taxon>Arthropoda</taxon>
        <taxon>Chelicerata</taxon>
        <taxon>Arachnida</taxon>
        <taxon>Araneae</taxon>
        <taxon>Araneomorphae</taxon>
        <taxon>Entelegynae</taxon>
        <taxon>Eresoidea</taxon>
        <taxon>Eresidae</taxon>
        <taxon>Stegodyphus</taxon>
    </lineage>
</organism>
<evidence type="ECO:0000313" key="4">
    <source>
        <dbReference type="Proteomes" id="UP000054359"/>
    </source>
</evidence>
<dbReference type="AlphaFoldDB" id="A0A087SUI0"/>
<proteinExistence type="predicted"/>
<reference evidence="3 4" key="1">
    <citation type="submission" date="2013-11" db="EMBL/GenBank/DDBJ databases">
        <title>Genome sequencing of Stegodyphus mimosarum.</title>
        <authorList>
            <person name="Bechsgaard J."/>
        </authorList>
    </citation>
    <scope>NUCLEOTIDE SEQUENCE [LARGE SCALE GENOMIC DNA]</scope>
</reference>
<sequence>MNSSTVVLLLTVFLVALSISTSVVNAGEEKEEKESKESGEKKEEKKEEKEAKEGKEKGKRIKRKEVEKVEKKTLREEPCQCIALVPFPLSSH</sequence>
<dbReference type="Proteomes" id="UP000054359">
    <property type="component" value="Unassembled WGS sequence"/>
</dbReference>
<keyword evidence="2" id="KW-0732">Signal</keyword>
<evidence type="ECO:0000313" key="3">
    <source>
        <dbReference type="EMBL" id="KFM56519.1"/>
    </source>
</evidence>
<evidence type="ECO:0000256" key="2">
    <source>
        <dbReference type="SAM" id="SignalP"/>
    </source>
</evidence>